<sequence>MDAVREMFEGNIDFVGQQLAGDYAQMILVAGTVLSFFAGYFAQSLKVTFSTLALFVILGAALIIPPWPMYRKHPVLWLPPVNTAESAKKKT</sequence>
<keyword evidence="4 9" id="KW-0812">Transmembrane</keyword>
<dbReference type="PANTHER" id="PTHR13202:SF0">
    <property type="entry name" value="SIGNAL PEPTIDASE COMPLEX SUBUNIT 1"/>
    <property type="match status" value="1"/>
</dbReference>
<keyword evidence="5" id="KW-0256">Endoplasmic reticulum</keyword>
<dbReference type="EMBL" id="VDMD01000003">
    <property type="protein sequence ID" value="TRM66773.1"/>
    <property type="molecule type" value="Genomic_DNA"/>
</dbReference>
<comment type="subcellular location">
    <subcellularLocation>
        <location evidence="1">Endoplasmic reticulum membrane</location>
        <topology evidence="1">Multi-pass membrane protein</topology>
    </subcellularLocation>
</comment>
<dbReference type="OrthoDB" id="263893at2759"/>
<organism evidence="10 11">
    <name type="scientific">Schizophyllum amplum</name>
    <dbReference type="NCBI Taxonomy" id="97359"/>
    <lineage>
        <taxon>Eukaryota</taxon>
        <taxon>Fungi</taxon>
        <taxon>Dikarya</taxon>
        <taxon>Basidiomycota</taxon>
        <taxon>Agaricomycotina</taxon>
        <taxon>Agaricomycetes</taxon>
        <taxon>Agaricomycetidae</taxon>
        <taxon>Agaricales</taxon>
        <taxon>Schizophyllaceae</taxon>
        <taxon>Schizophyllum</taxon>
    </lineage>
</organism>
<dbReference type="GO" id="GO:0045047">
    <property type="term" value="P:protein targeting to ER"/>
    <property type="evidence" value="ECO:0007669"/>
    <property type="project" value="TreeGrafter"/>
</dbReference>
<comment type="similarity">
    <text evidence="2">Belongs to the SPCS1 family.</text>
</comment>
<proteinExistence type="inferred from homology"/>
<evidence type="ECO:0000256" key="3">
    <source>
        <dbReference type="ARBA" id="ARBA00017059"/>
    </source>
</evidence>
<evidence type="ECO:0000256" key="8">
    <source>
        <dbReference type="ARBA" id="ARBA00045204"/>
    </source>
</evidence>
<comment type="function">
    <text evidence="8">Component of the signal peptidase complex (SPC) which catalyzes the cleavage of N-terminal signal sequences from nascent proteins as they are translocated into the lumen of the endoplasmic reticulum. Dispensable for SPC enzymatic activity.</text>
</comment>
<dbReference type="GO" id="GO:0005787">
    <property type="term" value="C:signal peptidase complex"/>
    <property type="evidence" value="ECO:0007669"/>
    <property type="project" value="InterPro"/>
</dbReference>
<protein>
    <recommendedName>
        <fullName evidence="3">Signal peptidase complex subunit 1</fullName>
    </recommendedName>
</protein>
<evidence type="ECO:0000256" key="5">
    <source>
        <dbReference type="ARBA" id="ARBA00022824"/>
    </source>
</evidence>
<dbReference type="Pfam" id="PF06645">
    <property type="entry name" value="SPC12"/>
    <property type="match status" value="1"/>
</dbReference>
<evidence type="ECO:0000313" key="10">
    <source>
        <dbReference type="EMBL" id="TRM66773.1"/>
    </source>
</evidence>
<evidence type="ECO:0000256" key="6">
    <source>
        <dbReference type="ARBA" id="ARBA00022989"/>
    </source>
</evidence>
<keyword evidence="7 9" id="KW-0472">Membrane</keyword>
<dbReference type="STRING" id="97359.A0A550CPP4"/>
<evidence type="ECO:0000256" key="2">
    <source>
        <dbReference type="ARBA" id="ARBA00005245"/>
    </source>
</evidence>
<evidence type="ECO:0000256" key="7">
    <source>
        <dbReference type="ARBA" id="ARBA00023136"/>
    </source>
</evidence>
<feature type="transmembrane region" description="Helical" evidence="9">
    <location>
        <begin position="49"/>
        <end position="70"/>
    </location>
</feature>
<comment type="caution">
    <text evidence="10">The sequence shown here is derived from an EMBL/GenBank/DDBJ whole genome shotgun (WGS) entry which is preliminary data.</text>
</comment>
<dbReference type="AlphaFoldDB" id="A0A550CPP4"/>
<evidence type="ECO:0000256" key="1">
    <source>
        <dbReference type="ARBA" id="ARBA00004477"/>
    </source>
</evidence>
<gene>
    <name evidence="10" type="ORF">BD626DRAFT_483753</name>
</gene>
<feature type="transmembrane region" description="Helical" evidence="9">
    <location>
        <begin position="23"/>
        <end position="42"/>
    </location>
</feature>
<dbReference type="PANTHER" id="PTHR13202">
    <property type="entry name" value="MICROSOMAL SIGNAL PEPTIDASE 12 KDA SUBUNIT"/>
    <property type="match status" value="1"/>
</dbReference>
<dbReference type="InterPro" id="IPR009542">
    <property type="entry name" value="Spc1/SPCS1"/>
</dbReference>
<keyword evidence="6 9" id="KW-1133">Transmembrane helix</keyword>
<evidence type="ECO:0000256" key="4">
    <source>
        <dbReference type="ARBA" id="ARBA00022692"/>
    </source>
</evidence>
<accession>A0A550CPP4</accession>
<evidence type="ECO:0000313" key="11">
    <source>
        <dbReference type="Proteomes" id="UP000320762"/>
    </source>
</evidence>
<dbReference type="Proteomes" id="UP000320762">
    <property type="component" value="Unassembled WGS sequence"/>
</dbReference>
<reference evidence="10 11" key="1">
    <citation type="journal article" date="2019" name="New Phytol.">
        <title>Comparative genomics reveals unique wood-decay strategies and fruiting body development in the Schizophyllaceae.</title>
        <authorList>
            <person name="Almasi E."/>
            <person name="Sahu N."/>
            <person name="Krizsan K."/>
            <person name="Balint B."/>
            <person name="Kovacs G.M."/>
            <person name="Kiss B."/>
            <person name="Cseklye J."/>
            <person name="Drula E."/>
            <person name="Henrissat B."/>
            <person name="Nagy I."/>
            <person name="Chovatia M."/>
            <person name="Adam C."/>
            <person name="LaButti K."/>
            <person name="Lipzen A."/>
            <person name="Riley R."/>
            <person name="Grigoriev I.V."/>
            <person name="Nagy L.G."/>
        </authorList>
    </citation>
    <scope>NUCLEOTIDE SEQUENCE [LARGE SCALE GENOMIC DNA]</scope>
    <source>
        <strain evidence="10 11">NL-1724</strain>
    </source>
</reference>
<dbReference type="GO" id="GO:0006465">
    <property type="term" value="P:signal peptide processing"/>
    <property type="evidence" value="ECO:0007669"/>
    <property type="project" value="InterPro"/>
</dbReference>
<name>A0A550CPP4_9AGAR</name>
<keyword evidence="11" id="KW-1185">Reference proteome</keyword>
<evidence type="ECO:0000256" key="9">
    <source>
        <dbReference type="SAM" id="Phobius"/>
    </source>
</evidence>